<reference evidence="2" key="1">
    <citation type="journal article" date="2019" name="Int. J. Syst. Evol. Microbiol.">
        <title>The Global Catalogue of Microorganisms (GCM) 10K type strain sequencing project: providing services to taxonomists for standard genome sequencing and annotation.</title>
        <authorList>
            <consortium name="The Broad Institute Genomics Platform"/>
            <consortium name="The Broad Institute Genome Sequencing Center for Infectious Disease"/>
            <person name="Wu L."/>
            <person name="Ma J."/>
        </authorList>
    </citation>
    <scope>NUCLEOTIDE SEQUENCE [LARGE SCALE GENOMIC DNA]</scope>
    <source>
        <strain evidence="2">JCM 14969</strain>
    </source>
</reference>
<proteinExistence type="predicted"/>
<evidence type="ECO:0000313" key="1">
    <source>
        <dbReference type="EMBL" id="GAA1603361.1"/>
    </source>
</evidence>
<organism evidence="1 2">
    <name type="scientific">Kribbella sancticallisti</name>
    <dbReference type="NCBI Taxonomy" id="460087"/>
    <lineage>
        <taxon>Bacteria</taxon>
        <taxon>Bacillati</taxon>
        <taxon>Actinomycetota</taxon>
        <taxon>Actinomycetes</taxon>
        <taxon>Propionibacteriales</taxon>
        <taxon>Kribbellaceae</taxon>
        <taxon>Kribbella</taxon>
    </lineage>
</organism>
<comment type="caution">
    <text evidence="1">The sequence shown here is derived from an EMBL/GenBank/DDBJ whole genome shotgun (WGS) entry which is preliminary data.</text>
</comment>
<protein>
    <submittedName>
        <fullName evidence="1">Uncharacterized protein</fullName>
    </submittedName>
</protein>
<dbReference type="RefSeq" id="WP_344220729.1">
    <property type="nucleotide sequence ID" value="NZ_BAAAOS010000053.1"/>
</dbReference>
<sequence length="158" mass="18200">MTADDYEYFAEVWGEETVDRPGGLWRRRGGDTEYLSLIDWAWHPAAGIDLPHPDLLVPIDHDQVRTLLGDHQRFAKYWVLREASESPEPEIRVYRQLPSPERLVEEVFGRGNTWIPTNAIRDFRTGGPHEVPDLEPIDPTTAERLIRETRDISGATEL</sequence>
<evidence type="ECO:0000313" key="2">
    <source>
        <dbReference type="Proteomes" id="UP001500393"/>
    </source>
</evidence>
<keyword evidence="2" id="KW-1185">Reference proteome</keyword>
<dbReference type="Proteomes" id="UP001500393">
    <property type="component" value="Unassembled WGS sequence"/>
</dbReference>
<dbReference type="EMBL" id="BAAAOS010000053">
    <property type="protein sequence ID" value="GAA1603361.1"/>
    <property type="molecule type" value="Genomic_DNA"/>
</dbReference>
<accession>A0ABP4QCX0</accession>
<gene>
    <name evidence="1" type="ORF">GCM10009789_66700</name>
</gene>
<name>A0ABP4QCX0_9ACTN</name>